<feature type="coiled-coil region" evidence="1">
    <location>
        <begin position="70"/>
        <end position="111"/>
    </location>
</feature>
<keyword evidence="3" id="KW-0812">Transmembrane</keyword>
<proteinExistence type="predicted"/>
<comment type="caution">
    <text evidence="4">The sequence shown here is derived from an EMBL/GenBank/DDBJ whole genome shotgun (WGS) entry which is preliminary data.</text>
</comment>
<name>A0A8J7Z6H4_9CYAN</name>
<keyword evidence="3" id="KW-0472">Membrane</keyword>
<evidence type="ECO:0000256" key="1">
    <source>
        <dbReference type="SAM" id="Coils"/>
    </source>
</evidence>
<evidence type="ECO:0000313" key="4">
    <source>
        <dbReference type="EMBL" id="NDJ17323.1"/>
    </source>
</evidence>
<sequence length="211" mass="22743">MSDTTSFLGGAAIAGLAAIVLLRGGVSANSPSLPSSQPLAPVQPYSTIPPYPVSPGMYPPGAMGSPVPDYEKQRLETDQLRSQVEQQRTQIDQLKAQAQSQQAFIDTLTAQNKTNGGSALPARATPTPTLNPEPSNPVINGLMWALGGMILTFGGGIALVSIFVLFARQQRPSRTIEVFHEDYPTYLTARRRSQALPTRRTIRRVEAEDLD</sequence>
<dbReference type="RefSeq" id="WP_162422847.1">
    <property type="nucleotide sequence ID" value="NZ_WVIE01000008.1"/>
</dbReference>
<feature type="transmembrane region" description="Helical" evidence="3">
    <location>
        <begin position="142"/>
        <end position="166"/>
    </location>
</feature>
<keyword evidence="3" id="KW-1133">Transmembrane helix</keyword>
<feature type="region of interest" description="Disordered" evidence="2">
    <location>
        <begin position="114"/>
        <end position="133"/>
    </location>
</feature>
<reference evidence="4" key="1">
    <citation type="submission" date="2019-12" db="EMBL/GenBank/DDBJ databases">
        <title>High-Quality draft genome sequences of three cyanobacteria isolated from the limestone walls of the Old Cathedral of Coimbra.</title>
        <authorList>
            <person name="Tiago I."/>
            <person name="Soares F."/>
            <person name="Portugal A."/>
        </authorList>
    </citation>
    <scope>NUCLEOTIDE SEQUENCE</scope>
    <source>
        <strain evidence="4">A</strain>
    </source>
</reference>
<accession>A0A8J7Z6H4</accession>
<keyword evidence="1" id="KW-0175">Coiled coil</keyword>
<evidence type="ECO:0000313" key="5">
    <source>
        <dbReference type="Proteomes" id="UP000646053"/>
    </source>
</evidence>
<dbReference type="AlphaFoldDB" id="A0A8J7Z6H4"/>
<evidence type="ECO:0000256" key="2">
    <source>
        <dbReference type="SAM" id="MobiDB-lite"/>
    </source>
</evidence>
<dbReference type="Proteomes" id="UP000646053">
    <property type="component" value="Unassembled WGS sequence"/>
</dbReference>
<evidence type="ECO:0008006" key="6">
    <source>
        <dbReference type="Google" id="ProtNLM"/>
    </source>
</evidence>
<keyword evidence="5" id="KW-1185">Reference proteome</keyword>
<gene>
    <name evidence="4" type="ORF">GS601_08470</name>
</gene>
<dbReference type="EMBL" id="WVIE01000008">
    <property type="protein sequence ID" value="NDJ17323.1"/>
    <property type="molecule type" value="Genomic_DNA"/>
</dbReference>
<organism evidence="4 5">
    <name type="scientific">Myxacorys almedinensis A</name>
    <dbReference type="NCBI Taxonomy" id="2690445"/>
    <lineage>
        <taxon>Bacteria</taxon>
        <taxon>Bacillati</taxon>
        <taxon>Cyanobacteriota</taxon>
        <taxon>Cyanophyceae</taxon>
        <taxon>Leptolyngbyales</taxon>
        <taxon>Leptolyngbyaceae</taxon>
        <taxon>Myxacorys</taxon>
        <taxon>Myxacorys almedinensis</taxon>
    </lineage>
</organism>
<evidence type="ECO:0000256" key="3">
    <source>
        <dbReference type="SAM" id="Phobius"/>
    </source>
</evidence>
<protein>
    <recommendedName>
        <fullName evidence="6">Heterocyst differentiation related protein</fullName>
    </recommendedName>
</protein>